<protein>
    <submittedName>
        <fullName evidence="3">Uncharacterized protein</fullName>
    </submittedName>
</protein>
<dbReference type="AlphaFoldDB" id="A0A0P1AHN6"/>
<dbReference type="EMBL" id="CCYD01000468">
    <property type="protein sequence ID" value="CEG40213.1"/>
    <property type="molecule type" value="Genomic_DNA"/>
</dbReference>
<keyword evidence="2" id="KW-0472">Membrane</keyword>
<feature type="transmembrane region" description="Helical" evidence="2">
    <location>
        <begin position="30"/>
        <end position="46"/>
    </location>
</feature>
<evidence type="ECO:0000256" key="1">
    <source>
        <dbReference type="SAM" id="MobiDB-lite"/>
    </source>
</evidence>
<name>A0A0P1AHN6_PLAHL</name>
<dbReference type="OMA" id="ITGWYYF"/>
<dbReference type="GeneID" id="36405480"/>
<feature type="region of interest" description="Disordered" evidence="1">
    <location>
        <begin position="108"/>
        <end position="210"/>
    </location>
</feature>
<feature type="compositionally biased region" description="Basic and acidic residues" evidence="1">
    <location>
        <begin position="108"/>
        <end position="127"/>
    </location>
</feature>
<feature type="compositionally biased region" description="Low complexity" evidence="1">
    <location>
        <begin position="128"/>
        <end position="143"/>
    </location>
</feature>
<proteinExistence type="predicted"/>
<keyword evidence="2" id="KW-1133">Transmembrane helix</keyword>
<feature type="region of interest" description="Disordered" evidence="1">
    <location>
        <begin position="59"/>
        <end position="94"/>
    </location>
</feature>
<dbReference type="Proteomes" id="UP000054928">
    <property type="component" value="Unassembled WGS sequence"/>
</dbReference>
<organism evidence="3 4">
    <name type="scientific">Plasmopara halstedii</name>
    <name type="common">Downy mildew of sunflower</name>
    <dbReference type="NCBI Taxonomy" id="4781"/>
    <lineage>
        <taxon>Eukaryota</taxon>
        <taxon>Sar</taxon>
        <taxon>Stramenopiles</taxon>
        <taxon>Oomycota</taxon>
        <taxon>Peronosporomycetes</taxon>
        <taxon>Peronosporales</taxon>
        <taxon>Peronosporaceae</taxon>
        <taxon>Plasmopara</taxon>
    </lineage>
</organism>
<evidence type="ECO:0000313" key="4">
    <source>
        <dbReference type="Proteomes" id="UP000054928"/>
    </source>
</evidence>
<dbReference type="RefSeq" id="XP_024576582.1">
    <property type="nucleotide sequence ID" value="XM_024725846.1"/>
</dbReference>
<keyword evidence="4" id="KW-1185">Reference proteome</keyword>
<reference evidence="4" key="1">
    <citation type="submission" date="2014-09" db="EMBL/GenBank/DDBJ databases">
        <authorList>
            <person name="Sharma Rahul"/>
            <person name="Thines Marco"/>
        </authorList>
    </citation>
    <scope>NUCLEOTIDE SEQUENCE [LARGE SCALE GENOMIC DNA]</scope>
</reference>
<sequence>MDMLGMLLGLLILFVGFAIALFGSARLRKGFFIWFSYATITGWYYFRVLQKKYTNTSNKAGEESVRVSSPNGAGARGKAKTTSLPRPIDGKRDTGLVYFEPRDMIEQRQQARPDSLEHSGVSDRSSRTSDAGSSASSDGGTTASKRKRRLFRSRRKDAAEEAVRRVSDTSSIGLLTVSGVSDFNGSVTPIRSNGTRRTYTGRKKPPSWAD</sequence>
<keyword evidence="2" id="KW-0812">Transmembrane</keyword>
<feature type="compositionally biased region" description="Basic residues" evidence="1">
    <location>
        <begin position="144"/>
        <end position="155"/>
    </location>
</feature>
<feature type="compositionally biased region" description="Basic residues" evidence="1">
    <location>
        <begin position="199"/>
        <end position="210"/>
    </location>
</feature>
<evidence type="ECO:0000256" key="2">
    <source>
        <dbReference type="SAM" id="Phobius"/>
    </source>
</evidence>
<feature type="compositionally biased region" description="Polar residues" evidence="1">
    <location>
        <begin position="168"/>
        <end position="198"/>
    </location>
</feature>
<evidence type="ECO:0000313" key="3">
    <source>
        <dbReference type="EMBL" id="CEG40213.1"/>
    </source>
</evidence>
<dbReference type="OrthoDB" id="168201at2759"/>
<feature type="compositionally biased region" description="Basic and acidic residues" evidence="1">
    <location>
        <begin position="156"/>
        <end position="167"/>
    </location>
</feature>
<accession>A0A0P1AHN6</accession>